<dbReference type="GO" id="GO:0005794">
    <property type="term" value="C:Golgi apparatus"/>
    <property type="evidence" value="ECO:0007669"/>
    <property type="project" value="TreeGrafter"/>
</dbReference>
<feature type="transmembrane region" description="Helical" evidence="1">
    <location>
        <begin position="379"/>
        <end position="399"/>
    </location>
</feature>
<evidence type="ECO:0000256" key="1">
    <source>
        <dbReference type="SAM" id="Phobius"/>
    </source>
</evidence>
<reference evidence="2 3" key="1">
    <citation type="submission" date="2016-07" db="EMBL/GenBank/DDBJ databases">
        <title>Draft genome of the white-rot fungus Obba rivulosa 3A-2.</title>
        <authorList>
            <consortium name="DOE Joint Genome Institute"/>
            <person name="Miettinen O."/>
            <person name="Riley R."/>
            <person name="Acob R."/>
            <person name="Barry K."/>
            <person name="Cullen D."/>
            <person name="De Vries R."/>
            <person name="Hainaut M."/>
            <person name="Hatakka A."/>
            <person name="Henrissat B."/>
            <person name="Hilden K."/>
            <person name="Kuo R."/>
            <person name="Labutti K."/>
            <person name="Lipzen A."/>
            <person name="Makela M.R."/>
            <person name="Sandor L."/>
            <person name="Spatafora J.W."/>
            <person name="Grigoriev I.V."/>
            <person name="Hibbett D.S."/>
        </authorList>
    </citation>
    <scope>NUCLEOTIDE SEQUENCE [LARGE SCALE GENOMIC DNA]</scope>
    <source>
        <strain evidence="2 3">3A-2</strain>
    </source>
</reference>
<feature type="transmembrane region" description="Helical" evidence="1">
    <location>
        <begin position="184"/>
        <end position="202"/>
    </location>
</feature>
<sequence>MATLRYKICMQVRSVYTRITLSPTTIAFLILSLTSCIAQASIQSVLYWTDANAASTARGITHEAQVPTNVVAWVNGPNDDLTLQLCGVIPYDDFNHTSCTPIFPVTSATSSSNAPMSDYNPCTGLNISSSGMEIDSDVQLSTVRNGTGEIVGVCMDDLQFVSRTCAEMLVYPGYVLDNTRREDLALILAQVWLVAISLFAISYNSIPHILAVICTRLVQTGWSAFALWRTTNVQARFHTLFVDSGTPCQADFFPAYFTTRKAVQIPDVALNAVALLASAWLGWSLVKVYSKSTFQRVGPPIAIVRIYRYFLAIFVLLQLSAFFLVTAMSLWVDQLLNSPIEVISSHTGIYDALFLFTVLTLIPWIAIGWFAVRRELSRLMMLFLLICAAYFVCWAVMLYSKVFRWTFVQWPFFACITVSSFVVLVASGICGVVCWCKFGKGLAHYLHVEAILAESNFAQEVFTHDPEPELSRVRSPSIMSDRPTLKRDHNWDFRDIERPPIYIIDLEDHKF</sequence>
<feature type="transmembrane region" description="Helical" evidence="1">
    <location>
        <begin position="309"/>
        <end position="332"/>
    </location>
</feature>
<dbReference type="OrthoDB" id="3263941at2759"/>
<organism evidence="2 3">
    <name type="scientific">Obba rivulosa</name>
    <dbReference type="NCBI Taxonomy" id="1052685"/>
    <lineage>
        <taxon>Eukaryota</taxon>
        <taxon>Fungi</taxon>
        <taxon>Dikarya</taxon>
        <taxon>Basidiomycota</taxon>
        <taxon>Agaricomycotina</taxon>
        <taxon>Agaricomycetes</taxon>
        <taxon>Polyporales</taxon>
        <taxon>Gelatoporiaceae</taxon>
        <taxon>Obba</taxon>
    </lineage>
</organism>
<evidence type="ECO:0000313" key="3">
    <source>
        <dbReference type="Proteomes" id="UP000250043"/>
    </source>
</evidence>
<accession>A0A8E2AY65</accession>
<keyword evidence="1" id="KW-0472">Membrane</keyword>
<evidence type="ECO:0000313" key="2">
    <source>
        <dbReference type="EMBL" id="OCH91309.1"/>
    </source>
</evidence>
<dbReference type="PANTHER" id="PTHR34391">
    <property type="entry name" value="UPF0658 GOLGI APPARATUS MEMBRANE PROTEIN C1952.10C-RELATED"/>
    <property type="match status" value="1"/>
</dbReference>
<keyword evidence="3" id="KW-1185">Reference proteome</keyword>
<feature type="transmembrane region" description="Helical" evidence="1">
    <location>
        <begin position="411"/>
        <end position="436"/>
    </location>
</feature>
<dbReference type="AlphaFoldDB" id="A0A8E2AY65"/>
<dbReference type="PANTHER" id="PTHR34391:SF2">
    <property type="entry name" value="TRP C-TERMINAL DOMAIN-CONTAINING PROTEIN"/>
    <property type="match status" value="1"/>
</dbReference>
<feature type="transmembrane region" description="Helical" evidence="1">
    <location>
        <begin position="352"/>
        <end position="372"/>
    </location>
</feature>
<keyword evidence="1" id="KW-0812">Transmembrane</keyword>
<keyword evidence="1" id="KW-1133">Transmembrane helix</keyword>
<dbReference type="Proteomes" id="UP000250043">
    <property type="component" value="Unassembled WGS sequence"/>
</dbReference>
<dbReference type="EMBL" id="KV722387">
    <property type="protein sequence ID" value="OCH91309.1"/>
    <property type="molecule type" value="Genomic_DNA"/>
</dbReference>
<name>A0A8E2AY65_9APHY</name>
<proteinExistence type="predicted"/>
<dbReference type="InterPro" id="IPR040410">
    <property type="entry name" value="UPF0658_Golgi"/>
</dbReference>
<protein>
    <submittedName>
        <fullName evidence="2">Uncharacterized protein</fullName>
    </submittedName>
</protein>
<feature type="transmembrane region" description="Helical" evidence="1">
    <location>
        <begin position="21"/>
        <end position="42"/>
    </location>
</feature>
<gene>
    <name evidence="2" type="ORF">OBBRIDRAFT_753300</name>
</gene>